<accession>A0A4R6ACX7</accession>
<dbReference type="GO" id="GO:0045335">
    <property type="term" value="C:phagocytic vesicle"/>
    <property type="evidence" value="ECO:0007669"/>
    <property type="project" value="TreeGrafter"/>
</dbReference>
<dbReference type="Pfam" id="PF09458">
    <property type="entry name" value="H_lectin"/>
    <property type="match status" value="1"/>
</dbReference>
<dbReference type="InterPro" id="IPR037221">
    <property type="entry name" value="H-type_lectin_dom_sf"/>
</dbReference>
<dbReference type="Gene3D" id="2.60.40.2080">
    <property type="match status" value="1"/>
</dbReference>
<dbReference type="GO" id="GO:0046871">
    <property type="term" value="F:N-acetylgalactosamine binding"/>
    <property type="evidence" value="ECO:0007669"/>
    <property type="project" value="TreeGrafter"/>
</dbReference>
<evidence type="ECO:0000313" key="3">
    <source>
        <dbReference type="Proteomes" id="UP000295701"/>
    </source>
</evidence>
<organism evidence="2 3">
    <name type="scientific">Palleronia sediminis</name>
    <dbReference type="NCBI Taxonomy" id="2547833"/>
    <lineage>
        <taxon>Bacteria</taxon>
        <taxon>Pseudomonadati</taxon>
        <taxon>Pseudomonadota</taxon>
        <taxon>Alphaproteobacteria</taxon>
        <taxon>Rhodobacterales</taxon>
        <taxon>Roseobacteraceae</taxon>
        <taxon>Palleronia</taxon>
    </lineage>
</organism>
<dbReference type="Proteomes" id="UP000295701">
    <property type="component" value="Unassembled WGS sequence"/>
</dbReference>
<evidence type="ECO:0000313" key="2">
    <source>
        <dbReference type="EMBL" id="TDL81861.1"/>
    </source>
</evidence>
<comment type="caution">
    <text evidence="2">The sequence shown here is derived from an EMBL/GenBank/DDBJ whole genome shotgun (WGS) entry which is preliminary data.</text>
</comment>
<dbReference type="GO" id="GO:0098609">
    <property type="term" value="P:cell-cell adhesion"/>
    <property type="evidence" value="ECO:0007669"/>
    <property type="project" value="TreeGrafter"/>
</dbReference>
<proteinExistence type="predicted"/>
<dbReference type="InterPro" id="IPR052487">
    <property type="entry name" value="Galactose-binding_lectin"/>
</dbReference>
<dbReference type="AlphaFoldDB" id="A0A4R6ACX7"/>
<evidence type="ECO:0000259" key="1">
    <source>
        <dbReference type="Pfam" id="PF09458"/>
    </source>
</evidence>
<keyword evidence="3" id="KW-1185">Reference proteome</keyword>
<dbReference type="SUPFAM" id="SSF141086">
    <property type="entry name" value="Agglutinin HPA-like"/>
    <property type="match status" value="1"/>
</dbReference>
<feature type="domain" description="H-type lectin" evidence="1">
    <location>
        <begin position="37"/>
        <end position="102"/>
    </location>
</feature>
<reference evidence="2 3" key="1">
    <citation type="submission" date="2019-03" db="EMBL/GenBank/DDBJ databases">
        <title>Primorskyibacter sp. SS33 isolated from sediments.</title>
        <authorList>
            <person name="Xunke S."/>
        </authorList>
    </citation>
    <scope>NUCLEOTIDE SEQUENCE [LARGE SCALE GENOMIC DNA]</scope>
    <source>
        <strain evidence="2 3">SS33</strain>
    </source>
</reference>
<dbReference type="GO" id="GO:0098636">
    <property type="term" value="C:protein complex involved in cell adhesion"/>
    <property type="evidence" value="ECO:0007669"/>
    <property type="project" value="TreeGrafter"/>
</dbReference>
<sequence length="114" mass="12656">MRLNGPFGLLQGSEMLFSHYANGGEMWVGEGPRAIRHPVTFTTPFRTPPAVHVGLSLWDMGAGSNIRVDIEPEDITGDGFTIVFKTWADSRIARMRAAWMAIGELPDPDLWDLD</sequence>
<dbReference type="PANTHER" id="PTHR46938:SF1">
    <property type="entry name" value="DISCOIDIN-1 SUBUNIT A-RELATED"/>
    <property type="match status" value="1"/>
</dbReference>
<dbReference type="PANTHER" id="PTHR46938">
    <property type="entry name" value="DISCOIDIN-1 SUBUNIT A-RELATED-RELATED"/>
    <property type="match status" value="1"/>
</dbReference>
<dbReference type="InterPro" id="IPR019019">
    <property type="entry name" value="H-type_lectin_domain"/>
</dbReference>
<dbReference type="EMBL" id="SNAA01000003">
    <property type="protein sequence ID" value="TDL81861.1"/>
    <property type="molecule type" value="Genomic_DNA"/>
</dbReference>
<dbReference type="GO" id="GO:0030247">
    <property type="term" value="F:polysaccharide binding"/>
    <property type="evidence" value="ECO:0007669"/>
    <property type="project" value="TreeGrafter"/>
</dbReference>
<name>A0A4R6ACX7_9RHOB</name>
<dbReference type="OrthoDB" id="7658568at2"/>
<protein>
    <recommendedName>
        <fullName evidence="1">H-type lectin domain-containing protein</fullName>
    </recommendedName>
</protein>
<dbReference type="GO" id="GO:0009986">
    <property type="term" value="C:cell surface"/>
    <property type="evidence" value="ECO:0007669"/>
    <property type="project" value="TreeGrafter"/>
</dbReference>
<gene>
    <name evidence="2" type="ORF">E2L08_04190</name>
</gene>
<dbReference type="GO" id="GO:0070492">
    <property type="term" value="F:oligosaccharide binding"/>
    <property type="evidence" value="ECO:0007669"/>
    <property type="project" value="TreeGrafter"/>
</dbReference>